<keyword evidence="1" id="KW-0808">Transferase</keyword>
<feature type="domain" description="N-acetyltransferase" evidence="3">
    <location>
        <begin position="2"/>
        <end position="149"/>
    </location>
</feature>
<dbReference type="SUPFAM" id="SSF55729">
    <property type="entry name" value="Acyl-CoA N-acyltransferases (Nat)"/>
    <property type="match status" value="1"/>
</dbReference>
<evidence type="ECO:0000256" key="1">
    <source>
        <dbReference type="ARBA" id="ARBA00022679"/>
    </source>
</evidence>
<dbReference type="Proteomes" id="UP000681594">
    <property type="component" value="Unassembled WGS sequence"/>
</dbReference>
<dbReference type="Gene3D" id="3.40.630.30">
    <property type="match status" value="1"/>
</dbReference>
<reference evidence="4 5" key="1">
    <citation type="submission" date="2021-03" db="EMBL/GenBank/DDBJ databases">
        <authorList>
            <person name="So Y."/>
        </authorList>
    </citation>
    <scope>NUCLEOTIDE SEQUENCE [LARGE SCALE GENOMIC DNA]</scope>
    <source>
        <strain evidence="4 5">SSH11</strain>
    </source>
</reference>
<comment type="caution">
    <text evidence="4">The sequence shown here is derived from an EMBL/GenBank/DDBJ whole genome shotgun (WGS) entry which is preliminary data.</text>
</comment>
<gene>
    <name evidence="4" type="ORF">J8J14_07565</name>
</gene>
<sequence>MARIRRSSESDLPFLLAIWRGAVRATHGFLSPADFFRIERLVAEDYLPRGGFWVAADDGNRPLGFMGMTGAHVDALFVDPAFHGQGIGRLLLGQALEEAGPVTVDVNEQNGEALGFYRRMGFRPFGRSETDGEGRPYPLLHLWMDGPAHQG</sequence>
<evidence type="ECO:0000256" key="2">
    <source>
        <dbReference type="ARBA" id="ARBA00023315"/>
    </source>
</evidence>
<dbReference type="PROSITE" id="PS51186">
    <property type="entry name" value="GNAT"/>
    <property type="match status" value="1"/>
</dbReference>
<keyword evidence="5" id="KW-1185">Reference proteome</keyword>
<proteinExistence type="predicted"/>
<dbReference type="PANTHER" id="PTHR43800">
    <property type="entry name" value="PEPTIDYL-LYSINE N-ACETYLTRANSFERASE YJAB"/>
    <property type="match status" value="1"/>
</dbReference>
<name>A0ABS4ADP6_9PROT</name>
<evidence type="ECO:0000259" key="3">
    <source>
        <dbReference type="PROSITE" id="PS51186"/>
    </source>
</evidence>
<evidence type="ECO:0000313" key="4">
    <source>
        <dbReference type="EMBL" id="MBP0444638.1"/>
    </source>
</evidence>
<organism evidence="4 5">
    <name type="scientific">Pararoseomonas baculiformis</name>
    <dbReference type="NCBI Taxonomy" id="2820812"/>
    <lineage>
        <taxon>Bacteria</taxon>
        <taxon>Pseudomonadati</taxon>
        <taxon>Pseudomonadota</taxon>
        <taxon>Alphaproteobacteria</taxon>
        <taxon>Acetobacterales</taxon>
        <taxon>Acetobacteraceae</taxon>
        <taxon>Pararoseomonas</taxon>
    </lineage>
</organism>
<evidence type="ECO:0000313" key="5">
    <source>
        <dbReference type="Proteomes" id="UP000681594"/>
    </source>
</evidence>
<dbReference type="InterPro" id="IPR016181">
    <property type="entry name" value="Acyl_CoA_acyltransferase"/>
</dbReference>
<dbReference type="RefSeq" id="WP_209378871.1">
    <property type="nucleotide sequence ID" value="NZ_JAGIZB010000006.1"/>
</dbReference>
<keyword evidence="2" id="KW-0012">Acyltransferase</keyword>
<dbReference type="EMBL" id="JAGIZB010000006">
    <property type="protein sequence ID" value="MBP0444638.1"/>
    <property type="molecule type" value="Genomic_DNA"/>
</dbReference>
<dbReference type="InterPro" id="IPR000182">
    <property type="entry name" value="GNAT_dom"/>
</dbReference>
<dbReference type="Pfam" id="PF13508">
    <property type="entry name" value="Acetyltransf_7"/>
    <property type="match status" value="1"/>
</dbReference>
<protein>
    <submittedName>
        <fullName evidence="4">Acetyltransferase</fullName>
    </submittedName>
</protein>
<dbReference type="PANTHER" id="PTHR43800:SF1">
    <property type="entry name" value="PEPTIDYL-LYSINE N-ACETYLTRANSFERASE YJAB"/>
    <property type="match status" value="1"/>
</dbReference>
<dbReference type="CDD" id="cd04301">
    <property type="entry name" value="NAT_SF"/>
    <property type="match status" value="1"/>
</dbReference>
<accession>A0ABS4ADP6</accession>
<dbReference type="NCBIfam" id="NF007807">
    <property type="entry name" value="PRK10514.1"/>
    <property type="match status" value="1"/>
</dbReference>